<protein>
    <submittedName>
        <fullName evidence="1">Uncharacterized protein</fullName>
    </submittedName>
</protein>
<organism evidence="1 2">
    <name type="scientific">Phyllostomus discolor</name>
    <name type="common">pale spear-nosed bat</name>
    <dbReference type="NCBI Taxonomy" id="89673"/>
    <lineage>
        <taxon>Eukaryota</taxon>
        <taxon>Metazoa</taxon>
        <taxon>Chordata</taxon>
        <taxon>Craniata</taxon>
        <taxon>Vertebrata</taxon>
        <taxon>Euteleostomi</taxon>
        <taxon>Mammalia</taxon>
        <taxon>Eutheria</taxon>
        <taxon>Laurasiatheria</taxon>
        <taxon>Chiroptera</taxon>
        <taxon>Yangochiroptera</taxon>
        <taxon>Phyllostomidae</taxon>
        <taxon>Phyllostominae</taxon>
        <taxon>Phyllostomus</taxon>
    </lineage>
</organism>
<name>A0A833YMG7_9CHIR</name>
<dbReference type="Proteomes" id="UP000664940">
    <property type="component" value="Unassembled WGS sequence"/>
</dbReference>
<proteinExistence type="predicted"/>
<dbReference type="AlphaFoldDB" id="A0A833YMG7"/>
<comment type="caution">
    <text evidence="1">The sequence shown here is derived from an EMBL/GenBank/DDBJ whole genome shotgun (WGS) entry which is preliminary data.</text>
</comment>
<gene>
    <name evidence="1" type="ORF">HJG60_009187</name>
</gene>
<reference evidence="1 2" key="1">
    <citation type="journal article" date="2020" name="Nature">
        <title>Six reference-quality genomes reveal evolution of bat adaptations.</title>
        <authorList>
            <person name="Jebb D."/>
            <person name="Huang Z."/>
            <person name="Pippel M."/>
            <person name="Hughes G.M."/>
            <person name="Lavrichenko K."/>
            <person name="Devanna P."/>
            <person name="Winkler S."/>
            <person name="Jermiin L.S."/>
            <person name="Skirmuntt E.C."/>
            <person name="Katzourakis A."/>
            <person name="Burkitt-Gray L."/>
            <person name="Ray D.A."/>
            <person name="Sullivan K.A.M."/>
            <person name="Roscito J.G."/>
            <person name="Kirilenko B.M."/>
            <person name="Davalos L.M."/>
            <person name="Corthals A.P."/>
            <person name="Power M.L."/>
            <person name="Jones G."/>
            <person name="Ransome R.D."/>
            <person name="Dechmann D.K.N."/>
            <person name="Locatelli A.G."/>
            <person name="Puechmaille S.J."/>
            <person name="Fedrigo O."/>
            <person name="Jarvis E.D."/>
            <person name="Hiller M."/>
            <person name="Vernes S.C."/>
            <person name="Myers E.W."/>
            <person name="Teeling E.C."/>
        </authorList>
    </citation>
    <scope>NUCLEOTIDE SEQUENCE [LARGE SCALE GENOMIC DNA]</scope>
    <source>
        <strain evidence="1">Bat1K_MPI-CBG_1</strain>
    </source>
</reference>
<sequence length="123" mass="13388">MLPRVTRWNPRGGLWSRDASASSECLNSLLQRERQAGLASTKGTTMVKEGVFYSDDCLLKEVPRPCRCAQWEGLDVAGAPSRALGEPPQTLLKHRDQGSAGLDGPRTFFSLISPKSETSLDIG</sequence>
<evidence type="ECO:0000313" key="2">
    <source>
        <dbReference type="Proteomes" id="UP000664940"/>
    </source>
</evidence>
<accession>A0A833YMG7</accession>
<dbReference type="EMBL" id="JABVXQ010000014">
    <property type="protein sequence ID" value="KAF6078339.1"/>
    <property type="molecule type" value="Genomic_DNA"/>
</dbReference>
<evidence type="ECO:0000313" key="1">
    <source>
        <dbReference type="EMBL" id="KAF6078339.1"/>
    </source>
</evidence>